<evidence type="ECO:0000313" key="2">
    <source>
        <dbReference type="EMBL" id="KFM77901.1"/>
    </source>
</evidence>
<feature type="non-terminal residue" evidence="2">
    <location>
        <position position="111"/>
    </location>
</feature>
<sequence>MKTLVVFLYLFALACASIYKVPVVKTVVVKAIPAHHLEYDDISSHSYVAVPSKSYSGVAVQSLGHPALLGYHYPVKKYTVSYPSGIYYGPHGPGIYDPKFHDELEQAYYRG</sequence>
<evidence type="ECO:0000313" key="3">
    <source>
        <dbReference type="Proteomes" id="UP000054359"/>
    </source>
</evidence>
<feature type="chain" id="PRO_5001830690" evidence="1">
    <location>
        <begin position="17"/>
        <end position="111"/>
    </location>
</feature>
<dbReference type="OrthoDB" id="10369461at2759"/>
<dbReference type="PROSITE" id="PS51257">
    <property type="entry name" value="PROKAR_LIPOPROTEIN"/>
    <property type="match status" value="1"/>
</dbReference>
<keyword evidence="1" id="KW-0732">Signal</keyword>
<gene>
    <name evidence="2" type="ORF">X975_09685</name>
</gene>
<dbReference type="Proteomes" id="UP000054359">
    <property type="component" value="Unassembled WGS sequence"/>
</dbReference>
<organism evidence="2 3">
    <name type="scientific">Stegodyphus mimosarum</name>
    <name type="common">African social velvet spider</name>
    <dbReference type="NCBI Taxonomy" id="407821"/>
    <lineage>
        <taxon>Eukaryota</taxon>
        <taxon>Metazoa</taxon>
        <taxon>Ecdysozoa</taxon>
        <taxon>Arthropoda</taxon>
        <taxon>Chelicerata</taxon>
        <taxon>Arachnida</taxon>
        <taxon>Araneae</taxon>
        <taxon>Araneomorphae</taxon>
        <taxon>Entelegynae</taxon>
        <taxon>Eresoidea</taxon>
        <taxon>Eresidae</taxon>
        <taxon>Stegodyphus</taxon>
    </lineage>
</organism>
<dbReference type="OMA" id="DSHHYEE"/>
<reference evidence="2 3" key="1">
    <citation type="submission" date="2013-11" db="EMBL/GenBank/DDBJ databases">
        <title>Genome sequencing of Stegodyphus mimosarum.</title>
        <authorList>
            <person name="Bechsgaard J."/>
        </authorList>
    </citation>
    <scope>NUCLEOTIDE SEQUENCE [LARGE SCALE GENOMIC DNA]</scope>
</reference>
<dbReference type="EMBL" id="KK120266">
    <property type="protein sequence ID" value="KFM77901.1"/>
    <property type="molecule type" value="Genomic_DNA"/>
</dbReference>
<name>A0A087UKL2_STEMI</name>
<evidence type="ECO:0000256" key="1">
    <source>
        <dbReference type="SAM" id="SignalP"/>
    </source>
</evidence>
<dbReference type="AlphaFoldDB" id="A0A087UKL2"/>
<feature type="signal peptide" evidence="1">
    <location>
        <begin position="1"/>
        <end position="16"/>
    </location>
</feature>
<protein>
    <submittedName>
        <fullName evidence="2">Uncharacterized protein</fullName>
    </submittedName>
</protein>
<keyword evidence="3" id="KW-1185">Reference proteome</keyword>
<accession>A0A087UKL2</accession>
<proteinExistence type="predicted"/>